<gene>
    <name evidence="1" type="ORF">ESB00_14815</name>
</gene>
<organism evidence="1 2">
    <name type="scientific">Oleiharenicola lentus</name>
    <dbReference type="NCBI Taxonomy" id="2508720"/>
    <lineage>
        <taxon>Bacteria</taxon>
        <taxon>Pseudomonadati</taxon>
        <taxon>Verrucomicrobiota</taxon>
        <taxon>Opitutia</taxon>
        <taxon>Opitutales</taxon>
        <taxon>Opitutaceae</taxon>
        <taxon>Oleiharenicola</taxon>
    </lineage>
</organism>
<accession>A0A4Q1C3Q7</accession>
<comment type="caution">
    <text evidence="1">The sequence shown here is derived from an EMBL/GenBank/DDBJ whole genome shotgun (WGS) entry which is preliminary data.</text>
</comment>
<dbReference type="EMBL" id="SDHX01000002">
    <property type="protein sequence ID" value="RXK52982.1"/>
    <property type="molecule type" value="Genomic_DNA"/>
</dbReference>
<keyword evidence="2" id="KW-1185">Reference proteome</keyword>
<dbReference type="Proteomes" id="UP000290218">
    <property type="component" value="Unassembled WGS sequence"/>
</dbReference>
<proteinExistence type="predicted"/>
<dbReference type="RefSeq" id="WP_129048572.1">
    <property type="nucleotide sequence ID" value="NZ_SDHX01000002.1"/>
</dbReference>
<evidence type="ECO:0000313" key="1">
    <source>
        <dbReference type="EMBL" id="RXK52982.1"/>
    </source>
</evidence>
<protein>
    <submittedName>
        <fullName evidence="1">Uncharacterized protein</fullName>
    </submittedName>
</protein>
<name>A0A4Q1C3Q7_9BACT</name>
<sequence>MNFPADPVIRQQLPGIAQIIRDETWLEAERRGHTVPSDDPVVRANVCAVILRIGARMRDDALQQIAAELSSCTHVRHLAWHRAA</sequence>
<evidence type="ECO:0000313" key="2">
    <source>
        <dbReference type="Proteomes" id="UP000290218"/>
    </source>
</evidence>
<dbReference type="AlphaFoldDB" id="A0A4Q1C3Q7"/>
<reference evidence="1 2" key="1">
    <citation type="submission" date="2019-01" db="EMBL/GenBank/DDBJ databases">
        <title>Lacunisphaera sp. strain TWA-58.</title>
        <authorList>
            <person name="Chen W.-M."/>
        </authorList>
    </citation>
    <scope>NUCLEOTIDE SEQUENCE [LARGE SCALE GENOMIC DNA]</scope>
    <source>
        <strain evidence="1 2">TWA-58</strain>
    </source>
</reference>